<proteinExistence type="predicted"/>
<dbReference type="AlphaFoldDB" id="X1J3Q2"/>
<evidence type="ECO:0000313" key="1">
    <source>
        <dbReference type="EMBL" id="GAH72954.1"/>
    </source>
</evidence>
<gene>
    <name evidence="1" type="ORF">S03H2_53299</name>
</gene>
<reference evidence="1" key="1">
    <citation type="journal article" date="2014" name="Front. Microbiol.">
        <title>High frequency of phylogenetically diverse reductive dehalogenase-homologous genes in deep subseafloor sedimentary metagenomes.</title>
        <authorList>
            <person name="Kawai M."/>
            <person name="Futagami T."/>
            <person name="Toyoda A."/>
            <person name="Takaki Y."/>
            <person name="Nishi S."/>
            <person name="Hori S."/>
            <person name="Arai W."/>
            <person name="Tsubouchi T."/>
            <person name="Morono Y."/>
            <person name="Uchiyama I."/>
            <person name="Ito T."/>
            <person name="Fujiyama A."/>
            <person name="Inagaki F."/>
            <person name="Takami H."/>
        </authorList>
    </citation>
    <scope>NUCLEOTIDE SEQUENCE</scope>
    <source>
        <strain evidence="1">Expedition CK06-06</strain>
    </source>
</reference>
<organism evidence="1">
    <name type="scientific">marine sediment metagenome</name>
    <dbReference type="NCBI Taxonomy" id="412755"/>
    <lineage>
        <taxon>unclassified sequences</taxon>
        <taxon>metagenomes</taxon>
        <taxon>ecological metagenomes</taxon>
    </lineage>
</organism>
<accession>X1J3Q2</accession>
<dbReference type="EMBL" id="BARU01033921">
    <property type="protein sequence ID" value="GAH72954.1"/>
    <property type="molecule type" value="Genomic_DNA"/>
</dbReference>
<comment type="caution">
    <text evidence="1">The sequence shown here is derived from an EMBL/GenBank/DDBJ whole genome shotgun (WGS) entry which is preliminary data.</text>
</comment>
<name>X1J3Q2_9ZZZZ</name>
<sequence>MSEIREYHTMFPDLSSSTLEIIRHIVTERGLWRVEKPEGFDLIREMYGKISSVYGFSTPSLIEDSYEYYFISGEKIGLPRVSLVSSLHEYRHHMQKKGRLRFGDVEVDARGWSISAFHYALPEDFDSAWRKGRIWYLPPYPGGD</sequence>
<protein>
    <submittedName>
        <fullName evidence="1">Uncharacterized protein</fullName>
    </submittedName>
</protein>